<dbReference type="RefSeq" id="WP_004592782.1">
    <property type="nucleotide sequence ID" value="NZ_APMM01000044.1"/>
</dbReference>
<evidence type="ECO:0000256" key="2">
    <source>
        <dbReference type="ARBA" id="ARBA00009997"/>
    </source>
</evidence>
<dbReference type="OrthoDB" id="146693at2157"/>
<evidence type="ECO:0000256" key="5">
    <source>
        <dbReference type="ARBA" id="ARBA00022842"/>
    </source>
</evidence>
<dbReference type="AlphaFoldDB" id="N6VXE9"/>
<reference evidence="7 8" key="1">
    <citation type="journal article" date="2013" name="Genome Announc.">
        <title>Draft Genome Sequence of a Highly Flagellated, Fast-Swimming Archaeon, Methanocaldococcus villosus Strain KIN24-T80 (DSM 22612).</title>
        <authorList>
            <person name="Thennarasu S."/>
            <person name="Polireddy D."/>
            <person name="Antony A."/>
            <person name="Yada M.R."/>
            <person name="Algarawi S."/>
            <person name="Sivakumar N."/>
        </authorList>
    </citation>
    <scope>NUCLEOTIDE SEQUENCE [LARGE SCALE GENOMIC DNA]</scope>
    <source>
        <strain evidence="7 8">KIN24-T80</strain>
    </source>
</reference>
<protein>
    <recommendedName>
        <fullName evidence="3">2-phosphosulfolactate phosphatase</fullName>
        <ecNumber evidence="3">3.1.3.71</ecNumber>
    </recommendedName>
</protein>
<comment type="similarity">
    <text evidence="2">Belongs to the ComB family.</text>
</comment>
<evidence type="ECO:0000256" key="3">
    <source>
        <dbReference type="ARBA" id="ARBA00012953"/>
    </source>
</evidence>
<dbReference type="STRING" id="1069083.GCA_000371805_01269"/>
<dbReference type="GO" id="GO:0000287">
    <property type="term" value="F:magnesium ion binding"/>
    <property type="evidence" value="ECO:0007669"/>
    <property type="project" value="InterPro"/>
</dbReference>
<dbReference type="EC" id="3.1.3.71" evidence="3"/>
<evidence type="ECO:0000256" key="4">
    <source>
        <dbReference type="ARBA" id="ARBA00022801"/>
    </source>
</evidence>
<organism evidence="7 8">
    <name type="scientific">Methanocaldococcus villosus KIN24-T80</name>
    <dbReference type="NCBI Taxonomy" id="1069083"/>
    <lineage>
        <taxon>Archaea</taxon>
        <taxon>Methanobacteriati</taxon>
        <taxon>Methanobacteriota</taxon>
        <taxon>Methanomada group</taxon>
        <taxon>Methanococci</taxon>
        <taxon>Methanococcales</taxon>
        <taxon>Methanocaldococcaceae</taxon>
        <taxon>Methanocaldococcus</taxon>
    </lineage>
</organism>
<comment type="cofactor">
    <cofactor evidence="1">
        <name>Mg(2+)</name>
        <dbReference type="ChEBI" id="CHEBI:18420"/>
    </cofactor>
</comment>
<keyword evidence="4" id="KW-0378">Hydrolase</keyword>
<comment type="caution">
    <text evidence="7">The sequence shown here is derived from an EMBL/GenBank/DDBJ whole genome shotgun (WGS) entry which is preliminary data.</text>
</comment>
<name>N6VXE9_9EURY</name>
<sequence>MFDHIYNGFLNQKIKDKVIVVDVLRASTTITTLLSIVDEVYITDSIERREKGIYIGERGGVKVKGFDFNNSPIEILKNRDIIEERYNNGEKIYLSTTNGTRVLRSLKAKEIFIGAIVNAKAVSEVGDATLIPCHRMGEFAIEDIVGCAYIAKYWGNDFGLANPELVINSEAAKHLKAIGYEGDVYFSIMENTYDIVGYYIKEDGKVVRYED</sequence>
<dbReference type="Proteomes" id="UP000053695">
    <property type="component" value="Unassembled WGS sequence"/>
</dbReference>
<dbReference type="InterPro" id="IPR036702">
    <property type="entry name" value="ComB-like_sf"/>
</dbReference>
<dbReference type="SUPFAM" id="SSF142823">
    <property type="entry name" value="ComB-like"/>
    <property type="match status" value="1"/>
</dbReference>
<dbReference type="GO" id="GO:0050532">
    <property type="term" value="F:2-phosphosulfolactate phosphatase activity"/>
    <property type="evidence" value="ECO:0007669"/>
    <property type="project" value="UniProtKB-EC"/>
</dbReference>
<dbReference type="Pfam" id="PF04029">
    <property type="entry name" value="2-ph_phosp"/>
    <property type="match status" value="1"/>
</dbReference>
<accession>N6VXE9</accession>
<proteinExistence type="inferred from homology"/>
<evidence type="ECO:0000256" key="6">
    <source>
        <dbReference type="ARBA" id="ARBA00033711"/>
    </source>
</evidence>
<evidence type="ECO:0000313" key="8">
    <source>
        <dbReference type="Proteomes" id="UP000053695"/>
    </source>
</evidence>
<dbReference type="EMBL" id="APMM01000044">
    <property type="protein sequence ID" value="ENN95802.1"/>
    <property type="molecule type" value="Genomic_DNA"/>
</dbReference>
<evidence type="ECO:0000256" key="1">
    <source>
        <dbReference type="ARBA" id="ARBA00001946"/>
    </source>
</evidence>
<gene>
    <name evidence="7" type="ORF">J422_05668</name>
</gene>
<dbReference type="PANTHER" id="PTHR37311">
    <property type="entry name" value="2-PHOSPHOSULFOLACTATE PHOSPHATASE-RELATED"/>
    <property type="match status" value="1"/>
</dbReference>
<dbReference type="Gene3D" id="3.90.1560.10">
    <property type="entry name" value="ComB-like"/>
    <property type="match status" value="1"/>
</dbReference>
<evidence type="ECO:0000313" key="7">
    <source>
        <dbReference type="EMBL" id="ENN95802.1"/>
    </source>
</evidence>
<keyword evidence="8" id="KW-1185">Reference proteome</keyword>
<keyword evidence="5" id="KW-0460">Magnesium</keyword>
<comment type="catalytic activity">
    <reaction evidence="6">
        <text>(2R)-O-phospho-3-sulfolactate + H2O = (2R)-3-sulfolactate + phosphate</text>
        <dbReference type="Rhea" id="RHEA:23416"/>
        <dbReference type="ChEBI" id="CHEBI:15377"/>
        <dbReference type="ChEBI" id="CHEBI:15597"/>
        <dbReference type="ChEBI" id="CHEBI:43474"/>
        <dbReference type="ChEBI" id="CHEBI:58738"/>
        <dbReference type="EC" id="3.1.3.71"/>
    </reaction>
</comment>
<dbReference type="PANTHER" id="PTHR37311:SF1">
    <property type="entry name" value="2-PHOSPHOSULFOLACTATE PHOSPHATASE-RELATED"/>
    <property type="match status" value="1"/>
</dbReference>
<dbReference type="InterPro" id="IPR005238">
    <property type="entry name" value="ComB-like"/>
</dbReference>
<dbReference type="PATRIC" id="fig|1069083.5.peg.1105"/>
<dbReference type="GO" id="GO:0050545">
    <property type="term" value="F:sulfopyruvate decarboxylase activity"/>
    <property type="evidence" value="ECO:0007669"/>
    <property type="project" value="TreeGrafter"/>
</dbReference>